<evidence type="ECO:0000313" key="1">
    <source>
        <dbReference type="EMBL" id="JAE34905.1"/>
    </source>
</evidence>
<dbReference type="EMBL" id="GBRH01162991">
    <property type="protein sequence ID" value="JAE34905.1"/>
    <property type="molecule type" value="Transcribed_RNA"/>
</dbReference>
<accession>A0A0A9HCI7</accession>
<proteinExistence type="predicted"/>
<reference evidence="1" key="2">
    <citation type="journal article" date="2015" name="Data Brief">
        <title>Shoot transcriptome of the giant reed, Arundo donax.</title>
        <authorList>
            <person name="Barrero R.A."/>
            <person name="Guerrero F.D."/>
            <person name="Moolhuijzen P."/>
            <person name="Goolsby J.A."/>
            <person name="Tidwell J."/>
            <person name="Bellgard S.E."/>
            <person name="Bellgard M.I."/>
        </authorList>
    </citation>
    <scope>NUCLEOTIDE SEQUENCE</scope>
    <source>
        <tissue evidence="1">Shoot tissue taken approximately 20 cm above the soil surface</tissue>
    </source>
</reference>
<protein>
    <submittedName>
        <fullName evidence="1">Uncharacterized protein</fullName>
    </submittedName>
</protein>
<name>A0A0A9HCI7_ARUDO</name>
<reference evidence="1" key="1">
    <citation type="submission" date="2014-09" db="EMBL/GenBank/DDBJ databases">
        <authorList>
            <person name="Magalhaes I.L.F."/>
            <person name="Oliveira U."/>
            <person name="Santos F.R."/>
            <person name="Vidigal T.H.D.A."/>
            <person name="Brescovit A.D."/>
            <person name="Santos A.J."/>
        </authorList>
    </citation>
    <scope>NUCLEOTIDE SEQUENCE</scope>
    <source>
        <tissue evidence="1">Shoot tissue taken approximately 20 cm above the soil surface</tissue>
    </source>
</reference>
<sequence>MLLVDPTACFFICLPNQYASHKVYLQLLLPCLPYPPFWISSLIACLIRGKVLAGVKLHCAGNDANLSFKLPLLGE</sequence>
<dbReference type="AlphaFoldDB" id="A0A0A9HCI7"/>
<organism evidence="1">
    <name type="scientific">Arundo donax</name>
    <name type="common">Giant reed</name>
    <name type="synonym">Donax arundinaceus</name>
    <dbReference type="NCBI Taxonomy" id="35708"/>
    <lineage>
        <taxon>Eukaryota</taxon>
        <taxon>Viridiplantae</taxon>
        <taxon>Streptophyta</taxon>
        <taxon>Embryophyta</taxon>
        <taxon>Tracheophyta</taxon>
        <taxon>Spermatophyta</taxon>
        <taxon>Magnoliopsida</taxon>
        <taxon>Liliopsida</taxon>
        <taxon>Poales</taxon>
        <taxon>Poaceae</taxon>
        <taxon>PACMAD clade</taxon>
        <taxon>Arundinoideae</taxon>
        <taxon>Arundineae</taxon>
        <taxon>Arundo</taxon>
    </lineage>
</organism>